<organism evidence="1 2">
    <name type="scientific">Schistosoma margrebowiei</name>
    <dbReference type="NCBI Taxonomy" id="48269"/>
    <lineage>
        <taxon>Eukaryota</taxon>
        <taxon>Metazoa</taxon>
        <taxon>Spiralia</taxon>
        <taxon>Lophotrochozoa</taxon>
        <taxon>Platyhelminthes</taxon>
        <taxon>Trematoda</taxon>
        <taxon>Digenea</taxon>
        <taxon>Strigeidida</taxon>
        <taxon>Schistosomatoidea</taxon>
        <taxon>Schistosomatidae</taxon>
        <taxon>Schistosoma</taxon>
    </lineage>
</organism>
<evidence type="ECO:0000313" key="1">
    <source>
        <dbReference type="EMBL" id="VDO78761.1"/>
    </source>
</evidence>
<dbReference type="EMBL" id="UZAI01003307">
    <property type="protein sequence ID" value="VDO78761.1"/>
    <property type="molecule type" value="Genomic_DNA"/>
</dbReference>
<dbReference type="AlphaFoldDB" id="A0A3P7XW23"/>
<protein>
    <submittedName>
        <fullName evidence="1">Uncharacterized protein</fullName>
    </submittedName>
</protein>
<dbReference type="Proteomes" id="UP000277204">
    <property type="component" value="Unassembled WGS sequence"/>
</dbReference>
<evidence type="ECO:0000313" key="2">
    <source>
        <dbReference type="Proteomes" id="UP000277204"/>
    </source>
</evidence>
<keyword evidence="2" id="KW-1185">Reference proteome</keyword>
<reference evidence="1 2" key="1">
    <citation type="submission" date="2018-11" db="EMBL/GenBank/DDBJ databases">
        <authorList>
            <consortium name="Pathogen Informatics"/>
        </authorList>
    </citation>
    <scope>NUCLEOTIDE SEQUENCE [LARGE SCALE GENOMIC DNA]</scope>
    <source>
        <strain evidence="1 2">Zambia</strain>
    </source>
</reference>
<accession>A0A3P7XW23</accession>
<proteinExistence type="predicted"/>
<gene>
    <name evidence="1" type="ORF">SMRZ_LOCUS7919</name>
</gene>
<sequence length="42" mass="4691">MKNNLEQRIKRILRAKMVAGGSQQETLNLGFVLLGNHQQGVV</sequence>
<name>A0A3P7XW23_9TREM</name>